<dbReference type="CDD" id="cd24085">
    <property type="entry name" value="ASKHA_NBD_PanK-II_bac"/>
    <property type="match status" value="1"/>
</dbReference>
<dbReference type="GO" id="GO:0005524">
    <property type="term" value="F:ATP binding"/>
    <property type="evidence" value="ECO:0007669"/>
    <property type="project" value="UniProtKB-KW"/>
</dbReference>
<proteinExistence type="predicted"/>
<evidence type="ECO:0000256" key="1">
    <source>
        <dbReference type="ARBA" id="ARBA00022490"/>
    </source>
</evidence>
<dbReference type="RefSeq" id="WP_136930241.1">
    <property type="nucleotide sequence ID" value="NZ_SSMQ01000017.1"/>
</dbReference>
<dbReference type="InterPro" id="IPR004567">
    <property type="entry name" value="Type_II_PanK"/>
</dbReference>
<dbReference type="GO" id="GO:0015937">
    <property type="term" value="P:coenzyme A biosynthetic process"/>
    <property type="evidence" value="ECO:0007669"/>
    <property type="project" value="UniProtKB-KW"/>
</dbReference>
<dbReference type="Gene3D" id="3.30.420.40">
    <property type="match status" value="1"/>
</dbReference>
<evidence type="ECO:0000313" key="8">
    <source>
        <dbReference type="Proteomes" id="UP000309215"/>
    </source>
</evidence>
<keyword evidence="2" id="KW-0808">Transferase</keyword>
<gene>
    <name evidence="7" type="ORF">E8A74_17895</name>
</gene>
<dbReference type="PANTHER" id="PTHR12280">
    <property type="entry name" value="PANTOTHENATE KINASE"/>
    <property type="match status" value="1"/>
</dbReference>
<keyword evidence="5" id="KW-0067">ATP-binding</keyword>
<protein>
    <recommendedName>
        <fullName evidence="9">Pantothenate kinase</fullName>
    </recommendedName>
</protein>
<dbReference type="GO" id="GO:0005829">
    <property type="term" value="C:cytosol"/>
    <property type="evidence" value="ECO:0007669"/>
    <property type="project" value="TreeGrafter"/>
</dbReference>
<dbReference type="Pfam" id="PF03630">
    <property type="entry name" value="Fumble"/>
    <property type="match status" value="1"/>
</dbReference>
<sequence>MPPAPPVLGLDLGATLTKIAFRQGDLHTERWPSNDLEAVRARIVELAPARIVTTGGGAAVLGASALGVAVEGISEFEAWSLGAAALAAEEGIILPRRHLLVSAGTGTSVLVVEAGSAVRAGGTGLGGGTLVGLGRLLVGTGSFADLSALAARGKRGSVDLLVGDVYSQGAPIPAYLTAANFAKLASTEPADLAHALVGLVGENIALVCAGIARLAGADTVVLGGSTLAENPALVEVLTQTLGFTGLSACFLGRGAYCGAVGALVAGERLAESA</sequence>
<dbReference type="InterPro" id="IPR011602">
    <property type="entry name" value="Type_II_PanK_bac"/>
</dbReference>
<keyword evidence="4" id="KW-0418">Kinase</keyword>
<keyword evidence="3" id="KW-0547">Nucleotide-binding</keyword>
<dbReference type="Proteomes" id="UP000309215">
    <property type="component" value="Unassembled WGS sequence"/>
</dbReference>
<evidence type="ECO:0000313" key="7">
    <source>
        <dbReference type="EMBL" id="TKD07325.1"/>
    </source>
</evidence>
<dbReference type="AlphaFoldDB" id="A0A4U1JBC7"/>
<evidence type="ECO:0000256" key="3">
    <source>
        <dbReference type="ARBA" id="ARBA00022741"/>
    </source>
</evidence>
<dbReference type="GO" id="GO:0004594">
    <property type="term" value="F:pantothenate kinase activity"/>
    <property type="evidence" value="ECO:0007669"/>
    <property type="project" value="InterPro"/>
</dbReference>
<reference evidence="7 8" key="1">
    <citation type="submission" date="2019-04" db="EMBL/GenBank/DDBJ databases">
        <authorList>
            <person name="Li Y."/>
            <person name="Wang J."/>
        </authorList>
    </citation>
    <scope>NUCLEOTIDE SEQUENCE [LARGE SCALE GENOMIC DNA]</scope>
    <source>
        <strain evidence="7 8">DSM 14668</strain>
    </source>
</reference>
<evidence type="ECO:0000256" key="4">
    <source>
        <dbReference type="ARBA" id="ARBA00022777"/>
    </source>
</evidence>
<dbReference type="PANTHER" id="PTHR12280:SF20">
    <property type="entry name" value="4'-PHOSPHOPANTETHEINE PHOSPHATASE"/>
    <property type="match status" value="1"/>
</dbReference>
<evidence type="ECO:0000256" key="2">
    <source>
        <dbReference type="ARBA" id="ARBA00022679"/>
    </source>
</evidence>
<accession>A0A4U1JBC7</accession>
<evidence type="ECO:0008006" key="9">
    <source>
        <dbReference type="Google" id="ProtNLM"/>
    </source>
</evidence>
<organism evidence="7 8">
    <name type="scientific">Polyangium fumosum</name>
    <dbReference type="NCBI Taxonomy" id="889272"/>
    <lineage>
        <taxon>Bacteria</taxon>
        <taxon>Pseudomonadati</taxon>
        <taxon>Myxococcota</taxon>
        <taxon>Polyangia</taxon>
        <taxon>Polyangiales</taxon>
        <taxon>Polyangiaceae</taxon>
        <taxon>Polyangium</taxon>
    </lineage>
</organism>
<name>A0A4U1JBC7_9BACT</name>
<comment type="caution">
    <text evidence="7">The sequence shown here is derived from an EMBL/GenBank/DDBJ whole genome shotgun (WGS) entry which is preliminary data.</text>
</comment>
<keyword evidence="6" id="KW-0173">Coenzyme A biosynthesis</keyword>
<dbReference type="OrthoDB" id="358216at2"/>
<evidence type="ECO:0000256" key="6">
    <source>
        <dbReference type="ARBA" id="ARBA00022993"/>
    </source>
</evidence>
<dbReference type="SUPFAM" id="SSF53067">
    <property type="entry name" value="Actin-like ATPase domain"/>
    <property type="match status" value="1"/>
</dbReference>
<evidence type="ECO:0000256" key="5">
    <source>
        <dbReference type="ARBA" id="ARBA00022840"/>
    </source>
</evidence>
<keyword evidence="1" id="KW-0963">Cytoplasm</keyword>
<dbReference type="PIRSF" id="PIRSF036940">
    <property type="entry name" value="PanK_bac_aCoA"/>
    <property type="match status" value="1"/>
</dbReference>
<keyword evidence="8" id="KW-1185">Reference proteome</keyword>
<dbReference type="EMBL" id="SSMQ01000017">
    <property type="protein sequence ID" value="TKD07325.1"/>
    <property type="molecule type" value="Genomic_DNA"/>
</dbReference>
<dbReference type="InterPro" id="IPR043129">
    <property type="entry name" value="ATPase_NBD"/>
</dbReference>